<dbReference type="EMBL" id="QKYT01001099">
    <property type="protein sequence ID" value="RIA79913.1"/>
    <property type="molecule type" value="Genomic_DNA"/>
</dbReference>
<protein>
    <submittedName>
        <fullName evidence="1">Uncharacterized protein</fullName>
    </submittedName>
</protein>
<keyword evidence="2" id="KW-1185">Reference proteome</keyword>
<sequence>MDYYWKDLTKPDILLPSLLDPRMKDLSLILSNEYNYLEERACRMEHLDFTTTQTRLDAVVHVYNEALLGRDGYWHLAAVTPILFHEYLVADHQNKINELINAQIRVRIFNINQDVNQDNDFNELTRENPIITSEDTLYIKLSGDGQNVGRKQNHVMVTFCLLNEGNEVLKLNHQFSICLYVGKEKYEILNKVGKIFALQLADLKENGIIDNDGIH</sequence>
<dbReference type="AlphaFoldDB" id="A0A397S0G0"/>
<accession>A0A397S0G0</accession>
<comment type="caution">
    <text evidence="1">The sequence shown here is derived from an EMBL/GenBank/DDBJ whole genome shotgun (WGS) entry which is preliminary data.</text>
</comment>
<gene>
    <name evidence="1" type="ORF">C1645_839650</name>
</gene>
<dbReference type="OrthoDB" id="2415320at2759"/>
<reference evidence="1 2" key="1">
    <citation type="submission" date="2018-06" db="EMBL/GenBank/DDBJ databases">
        <title>Comparative genomics reveals the genomic features of Rhizophagus irregularis, R. cerebriforme, R. diaphanum and Gigaspora rosea, and their symbiotic lifestyle signature.</title>
        <authorList>
            <person name="Morin E."/>
            <person name="San Clemente H."/>
            <person name="Chen E.C.H."/>
            <person name="De La Providencia I."/>
            <person name="Hainaut M."/>
            <person name="Kuo A."/>
            <person name="Kohler A."/>
            <person name="Murat C."/>
            <person name="Tang N."/>
            <person name="Roy S."/>
            <person name="Loubradou J."/>
            <person name="Henrissat B."/>
            <person name="Grigoriev I.V."/>
            <person name="Corradi N."/>
            <person name="Roux C."/>
            <person name="Martin F.M."/>
        </authorList>
    </citation>
    <scope>NUCLEOTIDE SEQUENCE [LARGE SCALE GENOMIC DNA]</scope>
    <source>
        <strain evidence="1 2">DAOM 227022</strain>
    </source>
</reference>
<evidence type="ECO:0000313" key="2">
    <source>
        <dbReference type="Proteomes" id="UP000265703"/>
    </source>
</evidence>
<organism evidence="1 2">
    <name type="scientific">Glomus cerebriforme</name>
    <dbReference type="NCBI Taxonomy" id="658196"/>
    <lineage>
        <taxon>Eukaryota</taxon>
        <taxon>Fungi</taxon>
        <taxon>Fungi incertae sedis</taxon>
        <taxon>Mucoromycota</taxon>
        <taxon>Glomeromycotina</taxon>
        <taxon>Glomeromycetes</taxon>
        <taxon>Glomerales</taxon>
        <taxon>Glomeraceae</taxon>
        <taxon>Glomus</taxon>
    </lineage>
</organism>
<proteinExistence type="predicted"/>
<evidence type="ECO:0000313" key="1">
    <source>
        <dbReference type="EMBL" id="RIA79913.1"/>
    </source>
</evidence>
<dbReference type="Proteomes" id="UP000265703">
    <property type="component" value="Unassembled WGS sequence"/>
</dbReference>
<name>A0A397S0G0_9GLOM</name>